<sequence>MRRFWLLFSVLLAAAWTPAGAKVRLPAVVGDNMVLQQATDVKVWGWAAPGSEVRVAPSWGAAVRTEADAEGRWCTTLRTPAASFEKRTIRIGDGDGEPVVLRNVLIGEVWLCSGQSNMEIPVQGGRDCPIEHSLEIIAESAQYPDVRLFSVKIDGGLTPREDVTGAWCEASPATVKTFSAVGYLFGRNLRRALGVPVGIINSSCGGTWIEAWFPAELQKHFGDFDPASLPTREGQSGMTTVEILYNGMIYPLHNFAIKGFCWYQGCTNVGRSTYYAEKMVAMIDHWRDLWGGDRKPFYYVEIAPVENGEQNVDCALVREQQARVMEMTDNVGMVSTNDLVYDYERWNVHPSQKEPIAQRLAYWALSRDYGYGDAIKTIGPRYKSMEVLEGGVVRLSFDGSDCGFLVKGEIEGFELAGADGKFHPARAERRRPDPTVLYVSTYAVGEPKYVRYNFKNCSIGHLWDAFGQPVIPFRTDDFDE</sequence>
<accession>A0A4Y1X1Q3</accession>
<dbReference type="Pfam" id="PF03629">
    <property type="entry name" value="SASA"/>
    <property type="match status" value="1"/>
</dbReference>
<feature type="signal peptide" evidence="2">
    <location>
        <begin position="1"/>
        <end position="21"/>
    </location>
</feature>
<dbReference type="EMBL" id="AP019736">
    <property type="protein sequence ID" value="BBL06654.1"/>
    <property type="molecule type" value="Genomic_DNA"/>
</dbReference>
<name>A0A4Y1X1Q3_9BACT</name>
<organism evidence="4 5">
    <name type="scientific">Alistipes dispar</name>
    <dbReference type="NCBI Taxonomy" id="2585119"/>
    <lineage>
        <taxon>Bacteria</taxon>
        <taxon>Pseudomonadati</taxon>
        <taxon>Bacteroidota</taxon>
        <taxon>Bacteroidia</taxon>
        <taxon>Bacteroidales</taxon>
        <taxon>Rikenellaceae</taxon>
        <taxon>Alistipes</taxon>
    </lineage>
</organism>
<evidence type="ECO:0000256" key="1">
    <source>
        <dbReference type="ARBA" id="ARBA00022801"/>
    </source>
</evidence>
<proteinExistence type="predicted"/>
<reference evidence="5" key="1">
    <citation type="submission" date="2019-06" db="EMBL/GenBank/DDBJ databases">
        <title>Alistipes onderdonkii subsp. vulgaris subsp. nov., Alistipes dispar sp. nov. and Alistipes communis sp. nov., isolated from human faeces, and creation of Alistipes onderdonkii subsp. onderdonkii subsp. nov.</title>
        <authorList>
            <person name="Sakamoto M."/>
            <person name="Ikeyama N."/>
            <person name="Ogata Y."/>
            <person name="Suda W."/>
            <person name="Iino T."/>
            <person name="Hattori M."/>
            <person name="Ohkuma M."/>
        </authorList>
    </citation>
    <scope>NUCLEOTIDE SEQUENCE [LARGE SCALE GENOMIC DNA]</scope>
    <source>
        <strain evidence="5">5CPEGH6</strain>
    </source>
</reference>
<keyword evidence="2" id="KW-0732">Signal</keyword>
<dbReference type="RefSeq" id="WP_141428452.1">
    <property type="nucleotide sequence ID" value="NZ_AP019736.1"/>
</dbReference>
<dbReference type="KEGG" id="ada:A5CPEGH6_12920"/>
<dbReference type="SUPFAM" id="SSF52266">
    <property type="entry name" value="SGNH hydrolase"/>
    <property type="match status" value="1"/>
</dbReference>
<evidence type="ECO:0000313" key="4">
    <source>
        <dbReference type="EMBL" id="BBL06654.1"/>
    </source>
</evidence>
<dbReference type="OrthoDB" id="9816001at2"/>
<dbReference type="GeneID" id="98673269"/>
<keyword evidence="5" id="KW-1185">Reference proteome</keyword>
<keyword evidence="1" id="KW-0378">Hydrolase</keyword>
<evidence type="ECO:0000256" key="2">
    <source>
        <dbReference type="SAM" id="SignalP"/>
    </source>
</evidence>
<dbReference type="Gene3D" id="3.40.50.1110">
    <property type="entry name" value="SGNH hydrolase"/>
    <property type="match status" value="1"/>
</dbReference>
<feature type="domain" description="Sialate O-acetylesterase" evidence="3">
    <location>
        <begin position="108"/>
        <end position="361"/>
    </location>
</feature>
<dbReference type="InterPro" id="IPR039329">
    <property type="entry name" value="SIAE"/>
</dbReference>
<evidence type="ECO:0000313" key="5">
    <source>
        <dbReference type="Proteomes" id="UP000319374"/>
    </source>
</evidence>
<dbReference type="AlphaFoldDB" id="A0A4Y1X1Q3"/>
<dbReference type="GO" id="GO:0005975">
    <property type="term" value="P:carbohydrate metabolic process"/>
    <property type="evidence" value="ECO:0007669"/>
    <property type="project" value="TreeGrafter"/>
</dbReference>
<dbReference type="InterPro" id="IPR005181">
    <property type="entry name" value="SASA"/>
</dbReference>
<protein>
    <submittedName>
        <fullName evidence="4">9-O-acetylesterase</fullName>
    </submittedName>
</protein>
<dbReference type="PANTHER" id="PTHR22901">
    <property type="entry name" value="SIALATE O-ACETYLESTERASE"/>
    <property type="match status" value="1"/>
</dbReference>
<dbReference type="PANTHER" id="PTHR22901:SF0">
    <property type="entry name" value="SIALATE O-ACETYLESTERASE"/>
    <property type="match status" value="1"/>
</dbReference>
<feature type="chain" id="PRO_5021424532" evidence="2">
    <location>
        <begin position="22"/>
        <end position="480"/>
    </location>
</feature>
<dbReference type="GO" id="GO:0001681">
    <property type="term" value="F:sialate O-acetylesterase activity"/>
    <property type="evidence" value="ECO:0007669"/>
    <property type="project" value="InterPro"/>
</dbReference>
<gene>
    <name evidence="4" type="ORF">A5CPEGH6_12920</name>
</gene>
<dbReference type="InterPro" id="IPR036514">
    <property type="entry name" value="SGNH_hydro_sf"/>
</dbReference>
<dbReference type="Proteomes" id="UP000319374">
    <property type="component" value="Chromosome"/>
</dbReference>
<evidence type="ECO:0000259" key="3">
    <source>
        <dbReference type="Pfam" id="PF03629"/>
    </source>
</evidence>